<protein>
    <recommendedName>
        <fullName evidence="3">Transcriptional regulator</fullName>
    </recommendedName>
</protein>
<dbReference type="Proteomes" id="UP000244081">
    <property type="component" value="Unassembled WGS sequence"/>
</dbReference>
<dbReference type="RefSeq" id="WP_107989435.1">
    <property type="nucleotide sequence ID" value="NZ_QAYG01000002.1"/>
</dbReference>
<keyword evidence="2" id="KW-1185">Reference proteome</keyword>
<dbReference type="EMBL" id="QAYG01000002">
    <property type="protein sequence ID" value="PTW61589.1"/>
    <property type="molecule type" value="Genomic_DNA"/>
</dbReference>
<name>A0A2T5VCV5_9HYPH</name>
<dbReference type="OrthoDB" id="8452182at2"/>
<reference evidence="1 2" key="1">
    <citation type="submission" date="2018-04" db="EMBL/GenBank/DDBJ databases">
        <title>Genomic Encyclopedia of Archaeal and Bacterial Type Strains, Phase II (KMG-II): from individual species to whole genera.</title>
        <authorList>
            <person name="Goeker M."/>
        </authorList>
    </citation>
    <scope>NUCLEOTIDE SEQUENCE [LARGE SCALE GENOMIC DNA]</scope>
    <source>
        <strain evidence="1 2">DSM 23382</strain>
    </source>
</reference>
<gene>
    <name evidence="1" type="ORF">C8N35_102300</name>
</gene>
<evidence type="ECO:0000313" key="2">
    <source>
        <dbReference type="Proteomes" id="UP000244081"/>
    </source>
</evidence>
<evidence type="ECO:0000313" key="1">
    <source>
        <dbReference type="EMBL" id="PTW61589.1"/>
    </source>
</evidence>
<dbReference type="AlphaFoldDB" id="A0A2T5VCV5"/>
<evidence type="ECO:0008006" key="3">
    <source>
        <dbReference type="Google" id="ProtNLM"/>
    </source>
</evidence>
<proteinExistence type="predicted"/>
<accession>A0A2T5VCV5</accession>
<comment type="caution">
    <text evidence="1">The sequence shown here is derived from an EMBL/GenBank/DDBJ whole genome shotgun (WGS) entry which is preliminary data.</text>
</comment>
<organism evidence="1 2">
    <name type="scientific">Breoghania corrubedonensis</name>
    <dbReference type="NCBI Taxonomy" id="665038"/>
    <lineage>
        <taxon>Bacteria</taxon>
        <taxon>Pseudomonadati</taxon>
        <taxon>Pseudomonadota</taxon>
        <taxon>Alphaproteobacteria</taxon>
        <taxon>Hyphomicrobiales</taxon>
        <taxon>Stappiaceae</taxon>
        <taxon>Breoghania</taxon>
    </lineage>
</organism>
<sequence>MDLKNVNGEEPMVFIIVGRVWEVEDGGPDDAITVNIFLTAPDDDSAVRRALEALAGEGYVEAELDQIGTLDSEPEDPTFEEAYQDALEGNVAVITFRE</sequence>